<evidence type="ECO:0000259" key="2">
    <source>
        <dbReference type="PROSITE" id="PS50076"/>
    </source>
</evidence>
<dbReference type="InterPro" id="IPR018253">
    <property type="entry name" value="DnaJ_domain_CS"/>
</dbReference>
<dbReference type="Gene3D" id="1.10.287.110">
    <property type="entry name" value="DnaJ domain"/>
    <property type="match status" value="1"/>
</dbReference>
<dbReference type="CDD" id="cd06257">
    <property type="entry name" value="DnaJ"/>
    <property type="match status" value="1"/>
</dbReference>
<dbReference type="InterPro" id="IPR052423">
    <property type="entry name" value="EMIR"/>
</dbReference>
<dbReference type="STRING" id="4615.A0A199UY17"/>
<gene>
    <name evidence="3" type="ORF">ACMD2_08897</name>
</gene>
<dbReference type="Pfam" id="PF00226">
    <property type="entry name" value="DnaJ"/>
    <property type="match status" value="1"/>
</dbReference>
<dbReference type="SUPFAM" id="SSF46565">
    <property type="entry name" value="Chaperone J-domain"/>
    <property type="match status" value="1"/>
</dbReference>
<proteinExistence type="predicted"/>
<evidence type="ECO:0000313" key="3">
    <source>
        <dbReference type="EMBL" id="OAY69540.1"/>
    </source>
</evidence>
<dbReference type="SMART" id="SM00271">
    <property type="entry name" value="DnaJ"/>
    <property type="match status" value="1"/>
</dbReference>
<feature type="region of interest" description="Disordered" evidence="1">
    <location>
        <begin position="333"/>
        <end position="353"/>
    </location>
</feature>
<dbReference type="InterPro" id="IPR036869">
    <property type="entry name" value="J_dom_sf"/>
</dbReference>
<dbReference type="PROSITE" id="PS50076">
    <property type="entry name" value="DNAJ_2"/>
    <property type="match status" value="1"/>
</dbReference>
<evidence type="ECO:0000256" key="1">
    <source>
        <dbReference type="SAM" id="MobiDB-lite"/>
    </source>
</evidence>
<dbReference type="AlphaFoldDB" id="A0A199UY17"/>
<dbReference type="PANTHER" id="PTHR44094:SF8">
    <property type="entry name" value="DNAJ HEAT SHOCK N-TERMINAL DOMAIN-CONTAINING PROTEIN-RELATED"/>
    <property type="match status" value="1"/>
</dbReference>
<protein>
    <submittedName>
        <fullName evidence="3">Chaperone protein dnaJ 10</fullName>
    </submittedName>
</protein>
<accession>A0A199UY17</accession>
<evidence type="ECO:0000313" key="4">
    <source>
        <dbReference type="Proteomes" id="UP000092600"/>
    </source>
</evidence>
<name>A0A199UY17_ANACO</name>
<dbReference type="PANTHER" id="PTHR44094">
    <property type="entry name" value="DNAJ HEAT SHOCK N-TERMINAL DOMAIN-CONTAINING PROTEIN"/>
    <property type="match status" value="1"/>
</dbReference>
<feature type="domain" description="J" evidence="2">
    <location>
        <begin position="6"/>
        <end position="71"/>
    </location>
</feature>
<dbReference type="EMBL" id="LSRQ01004376">
    <property type="protein sequence ID" value="OAY69540.1"/>
    <property type="molecule type" value="Genomic_DNA"/>
</dbReference>
<dbReference type="GO" id="GO:0005783">
    <property type="term" value="C:endoplasmic reticulum"/>
    <property type="evidence" value="ECO:0007669"/>
    <property type="project" value="UniProtKB-ARBA"/>
</dbReference>
<dbReference type="Proteomes" id="UP000092600">
    <property type="component" value="Unassembled WGS sequence"/>
</dbReference>
<dbReference type="InterPro" id="IPR001623">
    <property type="entry name" value="DnaJ_domain"/>
</dbReference>
<dbReference type="PRINTS" id="PR00625">
    <property type="entry name" value="JDOMAIN"/>
</dbReference>
<organism evidence="3 4">
    <name type="scientific">Ananas comosus</name>
    <name type="common">Pineapple</name>
    <name type="synonym">Ananas ananas</name>
    <dbReference type="NCBI Taxonomy" id="4615"/>
    <lineage>
        <taxon>Eukaryota</taxon>
        <taxon>Viridiplantae</taxon>
        <taxon>Streptophyta</taxon>
        <taxon>Embryophyta</taxon>
        <taxon>Tracheophyta</taxon>
        <taxon>Spermatophyta</taxon>
        <taxon>Magnoliopsida</taxon>
        <taxon>Liliopsida</taxon>
        <taxon>Poales</taxon>
        <taxon>Bromeliaceae</taxon>
        <taxon>Bromelioideae</taxon>
        <taxon>Ananas</taxon>
    </lineage>
</organism>
<comment type="caution">
    <text evidence="3">The sequence shown here is derived from an EMBL/GenBank/DDBJ whole genome shotgun (WGS) entry which is preliminary data.</text>
</comment>
<dbReference type="PROSITE" id="PS00636">
    <property type="entry name" value="DNAJ_1"/>
    <property type="match status" value="1"/>
</dbReference>
<sequence>MVKETEYYDILGVSETASAAEIKKAYYLKARLVHPDKNPGDPKAAHNFQVLGEAYQVLSDPAKREAYDKYGKEGLPHFTKGGTDIVVFRDNLVDPSAVFGMLFGSEYFEDYVGQLALASLASVELEEDSQPPGARRVQEKMQELQKEREQKLIQSLKDRLQPYVEGKNDEFVKWANAEARRLSQAAFGEAMLHTIGYIYARQAARELGKNKLYMGVPFIAEWVRNKGHHIKSQVNAASGAVSLIQLQEGMKKLEESENKEENFLKIVEEKKDAMINSLWKINVVDIETTLSHVCQAVLRDHTVSKDVLKLRARGLKKLGTIFQGAKGSYRRENSLRVETSTSGDAHAASSKTS</sequence>
<dbReference type="Pfam" id="PF14308">
    <property type="entry name" value="DnaJ-X"/>
    <property type="match status" value="1"/>
</dbReference>
<reference evidence="3 4" key="1">
    <citation type="journal article" date="2016" name="DNA Res.">
        <title>The draft genome of MD-2 pineapple using hybrid error correction of long reads.</title>
        <authorList>
            <person name="Redwan R.M."/>
            <person name="Saidin A."/>
            <person name="Kumar S.V."/>
        </authorList>
    </citation>
    <scope>NUCLEOTIDE SEQUENCE [LARGE SCALE GENOMIC DNA]</scope>
    <source>
        <strain evidence="4">cv. MD2</strain>
        <tissue evidence="3">Leaf</tissue>
    </source>
</reference>
<feature type="compositionally biased region" description="Polar residues" evidence="1">
    <location>
        <begin position="336"/>
        <end position="353"/>
    </location>
</feature>
<dbReference type="InterPro" id="IPR026894">
    <property type="entry name" value="DnaJ_X"/>
</dbReference>